<dbReference type="Proteomes" id="UP000254326">
    <property type="component" value="Unassembled WGS sequence"/>
</dbReference>
<organism evidence="2 3">
    <name type="scientific">Marinomonas piezotolerans</name>
    <dbReference type="NCBI Taxonomy" id="2213058"/>
    <lineage>
        <taxon>Bacteria</taxon>
        <taxon>Pseudomonadati</taxon>
        <taxon>Pseudomonadota</taxon>
        <taxon>Gammaproteobacteria</taxon>
        <taxon>Oceanospirillales</taxon>
        <taxon>Oceanospirillaceae</taxon>
        <taxon>Marinomonas</taxon>
    </lineage>
</organism>
<comment type="caution">
    <text evidence="2">The sequence shown here is derived from an EMBL/GenBank/DDBJ whole genome shotgun (WGS) entry which is preliminary data.</text>
</comment>
<keyword evidence="1" id="KW-1133">Transmembrane helix</keyword>
<evidence type="ECO:0008006" key="4">
    <source>
        <dbReference type="Google" id="ProtNLM"/>
    </source>
</evidence>
<dbReference type="EMBL" id="QKRA01000006">
    <property type="protein sequence ID" value="RDL43722.1"/>
    <property type="molecule type" value="Genomic_DNA"/>
</dbReference>
<protein>
    <recommendedName>
        <fullName evidence="4">Holin</fullName>
    </recommendedName>
</protein>
<dbReference type="AlphaFoldDB" id="A0A370U7I0"/>
<evidence type="ECO:0000313" key="2">
    <source>
        <dbReference type="EMBL" id="RDL43722.1"/>
    </source>
</evidence>
<dbReference type="Pfam" id="PF16080">
    <property type="entry name" value="Phage_holin_2_3"/>
    <property type="match status" value="1"/>
</dbReference>
<keyword evidence="1" id="KW-0812">Transmembrane</keyword>
<sequence>MEKILSPTTYGGAFTAWMGSMTANDVAAYGGLVVAAATFAANVWYKRQHLKLAKEKLEKGLN</sequence>
<accession>A0A370U7I0</accession>
<evidence type="ECO:0000256" key="1">
    <source>
        <dbReference type="SAM" id="Phobius"/>
    </source>
</evidence>
<gene>
    <name evidence="2" type="ORF">DN730_13325</name>
</gene>
<dbReference type="RefSeq" id="WP_115468640.1">
    <property type="nucleotide sequence ID" value="NZ_QKRA01000006.1"/>
</dbReference>
<evidence type="ECO:0000313" key="3">
    <source>
        <dbReference type="Proteomes" id="UP000254326"/>
    </source>
</evidence>
<keyword evidence="1" id="KW-0472">Membrane</keyword>
<reference evidence="2 3" key="1">
    <citation type="submission" date="2018-06" db="EMBL/GenBank/DDBJ databases">
        <title>Marinomonas sp. YLB-05 draft genome sequence.</title>
        <authorList>
            <person name="Yu L."/>
            <person name="Tang X."/>
        </authorList>
    </citation>
    <scope>NUCLEOTIDE SEQUENCE [LARGE SCALE GENOMIC DNA]</scope>
    <source>
        <strain evidence="2 3">YLB-05</strain>
    </source>
</reference>
<feature type="transmembrane region" description="Helical" evidence="1">
    <location>
        <begin position="26"/>
        <end position="45"/>
    </location>
</feature>
<proteinExistence type="predicted"/>
<keyword evidence="3" id="KW-1185">Reference proteome</keyword>
<dbReference type="InterPro" id="IPR032118">
    <property type="entry name" value="Phage_holin_HP1"/>
</dbReference>
<name>A0A370U7I0_9GAMM</name>